<name>A0A0K9NSG1_ZOSMR</name>
<protein>
    <recommendedName>
        <fullName evidence="3">DRBM domain-containing protein</fullName>
    </recommendedName>
</protein>
<proteinExistence type="predicted"/>
<dbReference type="Proteomes" id="UP000036987">
    <property type="component" value="Unassembled WGS sequence"/>
</dbReference>
<evidence type="ECO:0000313" key="1">
    <source>
        <dbReference type="EMBL" id="KMZ59538.1"/>
    </source>
</evidence>
<reference evidence="2" key="1">
    <citation type="journal article" date="2016" name="Nature">
        <title>The genome of the seagrass Zostera marina reveals angiosperm adaptation to the sea.</title>
        <authorList>
            <person name="Olsen J.L."/>
            <person name="Rouze P."/>
            <person name="Verhelst B."/>
            <person name="Lin Y.-C."/>
            <person name="Bayer T."/>
            <person name="Collen J."/>
            <person name="Dattolo E."/>
            <person name="De Paoli E."/>
            <person name="Dittami S."/>
            <person name="Maumus F."/>
            <person name="Michel G."/>
            <person name="Kersting A."/>
            <person name="Lauritano C."/>
            <person name="Lohaus R."/>
            <person name="Toepel M."/>
            <person name="Tonon T."/>
            <person name="Vanneste K."/>
            <person name="Amirebrahimi M."/>
            <person name="Brakel J."/>
            <person name="Bostroem C."/>
            <person name="Chovatia M."/>
            <person name="Grimwood J."/>
            <person name="Jenkins J.W."/>
            <person name="Jueterbock A."/>
            <person name="Mraz A."/>
            <person name="Stam W.T."/>
            <person name="Tice H."/>
            <person name="Bornberg-Bauer E."/>
            <person name="Green P.J."/>
            <person name="Pearson G.A."/>
            <person name="Procaccini G."/>
            <person name="Duarte C.M."/>
            <person name="Schmutz J."/>
            <person name="Reusch T.B.H."/>
            <person name="Van de Peer Y."/>
        </authorList>
    </citation>
    <scope>NUCLEOTIDE SEQUENCE [LARGE SCALE GENOMIC DNA]</scope>
    <source>
        <strain evidence="2">cv. Finnish</strain>
    </source>
</reference>
<dbReference type="OMA" id="MHTIITI"/>
<comment type="caution">
    <text evidence="1">The sequence shown here is derived from an EMBL/GenBank/DDBJ whole genome shotgun (WGS) entry which is preliminary data.</text>
</comment>
<keyword evidence="2" id="KW-1185">Reference proteome</keyword>
<sequence length="90" mass="10146">MSKGGPRIALYELSKKFQWPMPIFDTRLSGGGNINLFKSEITLHLPDSMHTIITIDGDVRTDKKSSQDSAALAMLYELQKLGRCRITEVY</sequence>
<dbReference type="EMBL" id="LFYR01001770">
    <property type="protein sequence ID" value="KMZ59538.1"/>
    <property type="molecule type" value="Genomic_DNA"/>
</dbReference>
<dbReference type="OrthoDB" id="1726534at2759"/>
<dbReference type="AlphaFoldDB" id="A0A0K9NSG1"/>
<accession>A0A0K9NSG1</accession>
<dbReference type="Gene3D" id="3.30.160.20">
    <property type="match status" value="1"/>
</dbReference>
<gene>
    <name evidence="1" type="ORF">ZOSMA_67G00310</name>
</gene>
<dbReference type="SUPFAM" id="SSF54768">
    <property type="entry name" value="dsRNA-binding domain-like"/>
    <property type="match status" value="1"/>
</dbReference>
<organism evidence="1 2">
    <name type="scientific">Zostera marina</name>
    <name type="common">Eelgrass</name>
    <dbReference type="NCBI Taxonomy" id="29655"/>
    <lineage>
        <taxon>Eukaryota</taxon>
        <taxon>Viridiplantae</taxon>
        <taxon>Streptophyta</taxon>
        <taxon>Embryophyta</taxon>
        <taxon>Tracheophyta</taxon>
        <taxon>Spermatophyta</taxon>
        <taxon>Magnoliopsida</taxon>
        <taxon>Liliopsida</taxon>
        <taxon>Zosteraceae</taxon>
        <taxon>Zostera</taxon>
    </lineage>
</organism>
<evidence type="ECO:0008006" key="3">
    <source>
        <dbReference type="Google" id="ProtNLM"/>
    </source>
</evidence>
<dbReference type="STRING" id="29655.A0A0K9NSG1"/>
<evidence type="ECO:0000313" key="2">
    <source>
        <dbReference type="Proteomes" id="UP000036987"/>
    </source>
</evidence>